<dbReference type="STRING" id="394193.SAMN04489732_13510"/>
<feature type="compositionally biased region" description="Basic and acidic residues" evidence="1">
    <location>
        <begin position="20"/>
        <end position="35"/>
    </location>
</feature>
<protein>
    <recommendedName>
        <fullName evidence="4">Scramblase</fullName>
    </recommendedName>
</protein>
<reference evidence="3" key="1">
    <citation type="submission" date="2016-10" db="EMBL/GenBank/DDBJ databases">
        <authorList>
            <person name="Varghese N."/>
            <person name="Submissions S."/>
        </authorList>
    </citation>
    <scope>NUCLEOTIDE SEQUENCE [LARGE SCALE GENOMIC DNA]</scope>
    <source>
        <strain evidence="3">DSM 44993</strain>
    </source>
</reference>
<dbReference type="Proteomes" id="UP000198582">
    <property type="component" value="Unassembled WGS sequence"/>
</dbReference>
<dbReference type="EMBL" id="FOEF01000035">
    <property type="protein sequence ID" value="SEP54008.1"/>
    <property type="molecule type" value="Genomic_DNA"/>
</dbReference>
<evidence type="ECO:0000313" key="2">
    <source>
        <dbReference type="EMBL" id="SEP54008.1"/>
    </source>
</evidence>
<name>A0A1H8YRK2_9PSEU</name>
<gene>
    <name evidence="2" type="ORF">SAMN04489732_13510</name>
</gene>
<dbReference type="AlphaFoldDB" id="A0A1H8YRK2"/>
<feature type="region of interest" description="Disordered" evidence="1">
    <location>
        <begin position="1"/>
        <end position="41"/>
    </location>
</feature>
<sequence>MTSSAPPPPGRYPDEVNPDQPHRWDDETRIPERRSPGRSYGGTLFTEPVLVVSRRPEIFETAEEYGVFDQNGARVGGVADVSPGFLRKAVRWLPKYDQYVTRKFEVRDANHSTVLKVARPAKDPRPRFLVTRADETPIGEILREPAAGNSRFTFVVGGSTIGTVIAADWRTGDIAIKNQANAEVARVRQPPPEPANSLPSHAYIVEIPRQLPEPLASMVIATTLTIDTALVRAMA</sequence>
<evidence type="ECO:0008006" key="4">
    <source>
        <dbReference type="Google" id="ProtNLM"/>
    </source>
</evidence>
<keyword evidence="3" id="KW-1185">Reference proteome</keyword>
<feature type="compositionally biased region" description="Pro residues" evidence="1">
    <location>
        <begin position="1"/>
        <end position="11"/>
    </location>
</feature>
<evidence type="ECO:0000256" key="1">
    <source>
        <dbReference type="SAM" id="MobiDB-lite"/>
    </source>
</evidence>
<dbReference type="OrthoDB" id="3468573at2"/>
<evidence type="ECO:0000313" key="3">
    <source>
        <dbReference type="Proteomes" id="UP000198582"/>
    </source>
</evidence>
<organism evidence="2 3">
    <name type="scientific">Amycolatopsis saalfeldensis</name>
    <dbReference type="NCBI Taxonomy" id="394193"/>
    <lineage>
        <taxon>Bacteria</taxon>
        <taxon>Bacillati</taxon>
        <taxon>Actinomycetota</taxon>
        <taxon>Actinomycetes</taxon>
        <taxon>Pseudonocardiales</taxon>
        <taxon>Pseudonocardiaceae</taxon>
        <taxon>Amycolatopsis</taxon>
    </lineage>
</organism>
<accession>A0A1H8YRK2</accession>
<dbReference type="RefSeq" id="WP_091629027.1">
    <property type="nucleotide sequence ID" value="NZ_FOEF01000035.1"/>
</dbReference>
<proteinExistence type="predicted"/>